<evidence type="ECO:0000256" key="6">
    <source>
        <dbReference type="ARBA" id="ARBA00023136"/>
    </source>
</evidence>
<organism evidence="9 10">
    <name type="scientific">Acrocarpospora macrocephala</name>
    <dbReference type="NCBI Taxonomy" id="150177"/>
    <lineage>
        <taxon>Bacteria</taxon>
        <taxon>Bacillati</taxon>
        <taxon>Actinomycetota</taxon>
        <taxon>Actinomycetes</taxon>
        <taxon>Streptosporangiales</taxon>
        <taxon>Streptosporangiaceae</taxon>
        <taxon>Acrocarpospora</taxon>
    </lineage>
</organism>
<dbReference type="Gene3D" id="1.10.3720.10">
    <property type="entry name" value="MetI-like"/>
    <property type="match status" value="1"/>
</dbReference>
<feature type="transmembrane region" description="Helical" evidence="7">
    <location>
        <begin position="181"/>
        <end position="202"/>
    </location>
</feature>
<dbReference type="CDD" id="cd06261">
    <property type="entry name" value="TM_PBP2"/>
    <property type="match status" value="1"/>
</dbReference>
<dbReference type="AlphaFoldDB" id="A0A5M3WQS2"/>
<feature type="transmembrane region" description="Helical" evidence="7">
    <location>
        <begin position="240"/>
        <end position="262"/>
    </location>
</feature>
<accession>A0A5M3WQS2</accession>
<name>A0A5M3WQS2_9ACTN</name>
<dbReference type="EMBL" id="BLAE01000022">
    <property type="protein sequence ID" value="GES10502.1"/>
    <property type="molecule type" value="Genomic_DNA"/>
</dbReference>
<gene>
    <name evidence="9" type="ORF">Amac_040990</name>
</gene>
<evidence type="ECO:0000256" key="2">
    <source>
        <dbReference type="ARBA" id="ARBA00022448"/>
    </source>
</evidence>
<dbReference type="Proteomes" id="UP000331127">
    <property type="component" value="Unassembled WGS sequence"/>
</dbReference>
<keyword evidence="6 7" id="KW-0472">Membrane</keyword>
<evidence type="ECO:0000256" key="1">
    <source>
        <dbReference type="ARBA" id="ARBA00004651"/>
    </source>
</evidence>
<evidence type="ECO:0000259" key="8">
    <source>
        <dbReference type="PROSITE" id="PS50928"/>
    </source>
</evidence>
<comment type="subcellular location">
    <subcellularLocation>
        <location evidence="1 7">Cell membrane</location>
        <topology evidence="1 7">Multi-pass membrane protein</topology>
    </subcellularLocation>
</comment>
<evidence type="ECO:0000313" key="10">
    <source>
        <dbReference type="Proteomes" id="UP000331127"/>
    </source>
</evidence>
<comment type="caution">
    <text evidence="9">The sequence shown here is derived from an EMBL/GenBank/DDBJ whole genome shotgun (WGS) entry which is preliminary data.</text>
</comment>
<feature type="transmembrane region" description="Helical" evidence="7">
    <location>
        <begin position="290"/>
        <end position="312"/>
    </location>
</feature>
<proteinExistence type="inferred from homology"/>
<dbReference type="RefSeq" id="WP_155355938.1">
    <property type="nucleotide sequence ID" value="NZ_BAAAHL010000010.1"/>
</dbReference>
<evidence type="ECO:0000256" key="5">
    <source>
        <dbReference type="ARBA" id="ARBA00022989"/>
    </source>
</evidence>
<evidence type="ECO:0000256" key="4">
    <source>
        <dbReference type="ARBA" id="ARBA00022692"/>
    </source>
</evidence>
<feature type="transmembrane region" description="Helical" evidence="7">
    <location>
        <begin position="139"/>
        <end position="161"/>
    </location>
</feature>
<dbReference type="SUPFAM" id="SSF161098">
    <property type="entry name" value="MetI-like"/>
    <property type="match status" value="1"/>
</dbReference>
<dbReference type="InterPro" id="IPR035906">
    <property type="entry name" value="MetI-like_sf"/>
</dbReference>
<dbReference type="InterPro" id="IPR000515">
    <property type="entry name" value="MetI-like"/>
</dbReference>
<comment type="similarity">
    <text evidence="7">Belongs to the binding-protein-dependent transport system permease family.</text>
</comment>
<evidence type="ECO:0000256" key="3">
    <source>
        <dbReference type="ARBA" id="ARBA00022475"/>
    </source>
</evidence>
<dbReference type="GO" id="GO:0005886">
    <property type="term" value="C:plasma membrane"/>
    <property type="evidence" value="ECO:0007669"/>
    <property type="project" value="UniProtKB-SubCell"/>
</dbReference>
<dbReference type="PROSITE" id="PS50928">
    <property type="entry name" value="ABC_TM1"/>
    <property type="match status" value="1"/>
</dbReference>
<dbReference type="InterPro" id="IPR045621">
    <property type="entry name" value="BPD_transp_1_N"/>
</dbReference>
<keyword evidence="3" id="KW-1003">Cell membrane</keyword>
<dbReference type="PANTHER" id="PTHR43163">
    <property type="entry name" value="DIPEPTIDE TRANSPORT SYSTEM PERMEASE PROTEIN DPPB-RELATED"/>
    <property type="match status" value="1"/>
</dbReference>
<evidence type="ECO:0000313" key="9">
    <source>
        <dbReference type="EMBL" id="GES10502.1"/>
    </source>
</evidence>
<feature type="transmembrane region" description="Helical" evidence="7">
    <location>
        <begin position="106"/>
        <end position="127"/>
    </location>
</feature>
<sequence length="322" mass="33527">MAPSGGLRYFAGRLVTGAVTLWVVSVLVFSAVHLVPGGYPDIVLGPASSPQVREALRAEFGLDRPLVLQYLEWVRHVLTGDLGTSLGTGEPVSAQLMRRLPVTAELAGLSLALTVLAGVPLALLAGLSRGRFGRGLSRLVGSSAMSVPDFVLGSLLVFLFSRFSLGLPVGGYVPLAEDPVANLRSMALPALTLSVFGLALVVRTGRDAVAATFSSPHIAAALARGERIGQVTRHHVLRNAAIPVLTVLATYAGYLMGGAVIVENLFSLPGVAQAVLNAINGRDYATVQGLVLVAAAVFIAINLLADFAYGVVDPRIRAGHRG</sequence>
<feature type="transmembrane region" description="Helical" evidence="7">
    <location>
        <begin position="12"/>
        <end position="35"/>
    </location>
</feature>
<protein>
    <submittedName>
        <fullName evidence="9">Peptide ABC transporter permease</fullName>
    </submittedName>
</protein>
<dbReference type="PANTHER" id="PTHR43163:SF3">
    <property type="entry name" value="PEPTIDE ABC TRANSPORTER PERMEASE PROTEIN"/>
    <property type="match status" value="1"/>
</dbReference>
<keyword evidence="10" id="KW-1185">Reference proteome</keyword>
<dbReference type="OrthoDB" id="9778910at2"/>
<keyword evidence="2 7" id="KW-0813">Transport</keyword>
<reference evidence="9 10" key="1">
    <citation type="submission" date="2019-10" db="EMBL/GenBank/DDBJ databases">
        <title>Whole genome shotgun sequence of Acrocarpospora macrocephala NBRC 16266.</title>
        <authorList>
            <person name="Ichikawa N."/>
            <person name="Kimura A."/>
            <person name="Kitahashi Y."/>
            <person name="Komaki H."/>
            <person name="Oguchi A."/>
        </authorList>
    </citation>
    <scope>NUCLEOTIDE SEQUENCE [LARGE SCALE GENOMIC DNA]</scope>
    <source>
        <strain evidence="9 10">NBRC 16266</strain>
    </source>
</reference>
<keyword evidence="5 7" id="KW-1133">Transmembrane helix</keyword>
<dbReference type="Pfam" id="PF19300">
    <property type="entry name" value="BPD_transp_1_N"/>
    <property type="match status" value="1"/>
</dbReference>
<keyword evidence="4 7" id="KW-0812">Transmembrane</keyword>
<dbReference type="Pfam" id="PF00528">
    <property type="entry name" value="BPD_transp_1"/>
    <property type="match status" value="1"/>
</dbReference>
<evidence type="ECO:0000256" key="7">
    <source>
        <dbReference type="RuleBase" id="RU363032"/>
    </source>
</evidence>
<dbReference type="GO" id="GO:0055085">
    <property type="term" value="P:transmembrane transport"/>
    <property type="evidence" value="ECO:0007669"/>
    <property type="project" value="InterPro"/>
</dbReference>
<feature type="domain" description="ABC transmembrane type-1" evidence="8">
    <location>
        <begin position="100"/>
        <end position="305"/>
    </location>
</feature>